<dbReference type="RefSeq" id="XP_050502602.1">
    <property type="nucleotide sequence ID" value="XM_050646645.1"/>
</dbReference>
<proteinExistence type="predicted"/>
<dbReference type="Pfam" id="PF13621">
    <property type="entry name" value="Cupin_8"/>
    <property type="match status" value="1"/>
</dbReference>
<dbReference type="PANTHER" id="PTHR12480">
    <property type="entry name" value="ARGININE DEMETHYLASE AND LYSYL-HYDROXYLASE JMJD"/>
    <property type="match status" value="1"/>
</dbReference>
<evidence type="ECO:0000259" key="1">
    <source>
        <dbReference type="Pfam" id="PF13621"/>
    </source>
</evidence>
<dbReference type="EnsemblMetazoa" id="XM_050646645.1">
    <property type="protein sequence ID" value="XP_050502602.1"/>
    <property type="gene ID" value="LOC114336445"/>
</dbReference>
<evidence type="ECO:0000313" key="2">
    <source>
        <dbReference type="EnsemblMetazoa" id="XP_050502593.1"/>
    </source>
</evidence>
<organism evidence="2 3">
    <name type="scientific">Diabrotica virgifera virgifera</name>
    <name type="common">western corn rootworm</name>
    <dbReference type="NCBI Taxonomy" id="50390"/>
    <lineage>
        <taxon>Eukaryota</taxon>
        <taxon>Metazoa</taxon>
        <taxon>Ecdysozoa</taxon>
        <taxon>Arthropoda</taxon>
        <taxon>Hexapoda</taxon>
        <taxon>Insecta</taxon>
        <taxon>Pterygota</taxon>
        <taxon>Neoptera</taxon>
        <taxon>Endopterygota</taxon>
        <taxon>Coleoptera</taxon>
        <taxon>Polyphaga</taxon>
        <taxon>Cucujiformia</taxon>
        <taxon>Chrysomeloidea</taxon>
        <taxon>Chrysomelidae</taxon>
        <taxon>Galerucinae</taxon>
        <taxon>Diabroticina</taxon>
        <taxon>Diabroticites</taxon>
        <taxon>Diabrotica</taxon>
    </lineage>
</organism>
<accession>A0ABM5JXC6</accession>
<protein>
    <recommendedName>
        <fullName evidence="1">Cupin-like domain-containing protein</fullName>
    </recommendedName>
</protein>
<keyword evidence="3" id="KW-1185">Reference proteome</keyword>
<dbReference type="InterPro" id="IPR050910">
    <property type="entry name" value="JMJD6_ArgDemeth/LysHydrox"/>
</dbReference>
<dbReference type="Proteomes" id="UP001652700">
    <property type="component" value="Unplaced"/>
</dbReference>
<dbReference type="RefSeq" id="XP_050502593.1">
    <property type="nucleotide sequence ID" value="XM_050646636.1"/>
</dbReference>
<feature type="domain" description="Cupin-like" evidence="1">
    <location>
        <begin position="97"/>
        <end position="255"/>
    </location>
</feature>
<dbReference type="GeneID" id="114336445"/>
<dbReference type="Gene3D" id="2.60.120.650">
    <property type="entry name" value="Cupin"/>
    <property type="match status" value="1"/>
</dbReference>
<sequence>MISVLKNLNIYYVTRAGNLAKHLVLFDLLWSYRKEIKICTYSFFFCYVLYKNSEIFYNSECLIEMPADASKIFREPENCDFCKNVTHVTKVSRISPEDFYELYNKPAMPVVIIDAVEDWPASKTFNFQFFKSLYENVRPDEGVRRNCQFFPYKTEFKSLSDVFKMSKSRADMVPGEKPWYVGWNNCNDNAGKILREYYSKPYFLGNHSENIAMSWIFMGGPGYGAQMHIDNVHYPSWQAQLSGRKLWKLAPPPECWHSCRRMEVEVKTGEIIAVDTNRWYHQTIVQPGEISITIGSEFD</sequence>
<dbReference type="InterPro" id="IPR041667">
    <property type="entry name" value="Cupin_8"/>
</dbReference>
<name>A0ABM5JXC6_DIAVI</name>
<dbReference type="SUPFAM" id="SSF51197">
    <property type="entry name" value="Clavaminate synthase-like"/>
    <property type="match status" value="1"/>
</dbReference>
<reference evidence="2" key="1">
    <citation type="submission" date="2025-05" db="UniProtKB">
        <authorList>
            <consortium name="EnsemblMetazoa"/>
        </authorList>
    </citation>
    <scope>IDENTIFICATION</scope>
</reference>
<dbReference type="PANTHER" id="PTHR12480:SF19">
    <property type="entry name" value="CUPIN-LIKE DOMAIN-CONTAINING PROTEIN"/>
    <property type="match status" value="1"/>
</dbReference>
<dbReference type="EnsemblMetazoa" id="XM_050646636.1">
    <property type="protein sequence ID" value="XP_050502593.1"/>
    <property type="gene ID" value="LOC114336445"/>
</dbReference>
<evidence type="ECO:0000313" key="3">
    <source>
        <dbReference type="Proteomes" id="UP001652700"/>
    </source>
</evidence>